<name>A0A6J8B1F8_MYTCO</name>
<dbReference type="InterPro" id="IPR024810">
    <property type="entry name" value="MAB21L/cGLR"/>
</dbReference>
<reference evidence="2 3" key="1">
    <citation type="submission" date="2020-06" db="EMBL/GenBank/DDBJ databases">
        <authorList>
            <person name="Li R."/>
            <person name="Bekaert M."/>
        </authorList>
    </citation>
    <scope>NUCLEOTIDE SEQUENCE [LARGE SCALE GENOMIC DNA]</scope>
    <source>
        <strain evidence="3">wild</strain>
    </source>
</reference>
<gene>
    <name evidence="2" type="ORF">MCOR_13733</name>
</gene>
<dbReference type="OrthoDB" id="6350060at2759"/>
<dbReference type="AlphaFoldDB" id="A0A6J8B1F8"/>
<dbReference type="Proteomes" id="UP000507470">
    <property type="component" value="Unassembled WGS sequence"/>
</dbReference>
<proteinExistence type="predicted"/>
<dbReference type="PANTHER" id="PTHR10656">
    <property type="entry name" value="CELL FATE DETERMINING PROTEIN MAB21-RELATED"/>
    <property type="match status" value="1"/>
</dbReference>
<keyword evidence="3" id="KW-1185">Reference proteome</keyword>
<evidence type="ECO:0000313" key="2">
    <source>
        <dbReference type="EMBL" id="CAC5377416.1"/>
    </source>
</evidence>
<dbReference type="InterPro" id="IPR046906">
    <property type="entry name" value="Mab-21_HhH/H2TH-like"/>
</dbReference>
<evidence type="ECO:0000313" key="3">
    <source>
        <dbReference type="Proteomes" id="UP000507470"/>
    </source>
</evidence>
<dbReference type="EMBL" id="CACVKT020002368">
    <property type="protein sequence ID" value="CAC5377416.1"/>
    <property type="molecule type" value="Genomic_DNA"/>
</dbReference>
<accession>A0A6J8B1F8</accession>
<organism evidence="2 3">
    <name type="scientific">Mytilus coruscus</name>
    <name type="common">Sea mussel</name>
    <dbReference type="NCBI Taxonomy" id="42192"/>
    <lineage>
        <taxon>Eukaryota</taxon>
        <taxon>Metazoa</taxon>
        <taxon>Spiralia</taxon>
        <taxon>Lophotrochozoa</taxon>
        <taxon>Mollusca</taxon>
        <taxon>Bivalvia</taxon>
        <taxon>Autobranchia</taxon>
        <taxon>Pteriomorphia</taxon>
        <taxon>Mytilida</taxon>
        <taxon>Mytiloidea</taxon>
        <taxon>Mytilidae</taxon>
        <taxon>Mytilinae</taxon>
        <taxon>Mytilus</taxon>
    </lineage>
</organism>
<sequence>MTDISRQIYQYMCDEIVGSEKVVKYRRLFFKIYEYVQNNFLLTSKYLISGGSKAEGLDLPGSDLDIMLISKKYIVYRSKTKTVNRRHAINKHILIIDTENAQPGFALLFVQNEPICDQNCVERKEDGTYLSSKLYILSFATKYTYHIINGPCLSNIDGRLDVAHSLLCPKWPSVAKDWATRKRSSGWPSIFLVSDIVKHGVLLVPIGSKSCSKEVHPLEWRISFSIPEKILIHTWSHTQILCYSILKILLKEVVKTTNGLESLLCSYFLKTTLFWLSEEIDTKNWIPEKLLVCFEMCLGRLVYWITHKYIPNYFIPEHNMIDRLYGQQSWDELLALMSFLHEIGWQSICLCDSFPPCAIFTYRENYIPPLYGFFDFEKAIIPLMNILSKNYHFLDVTYGSRHEAFTRCISFIIKATLPKKYKIVFLIMLSSISFNMTESLLCRQKSNKRSYIDHKSVQSCYLICAKTSVVTGWTLQALNLYLCGQYHSALTILEFAMSICSWEQFSISSSNDIHIRDFKERCFITYNCFSSLRQLKYYTRWFLFINNVQTFDYLLQLYPQQKCLLFATPFLLCYLRFTCYYRLQNIEGIIQSIQDLRMLCSDRLDDCYLRFVYQIMSDEYFDRYLNWIYTAEKSSYQY</sequence>
<dbReference type="SMART" id="SM01265">
    <property type="entry name" value="Mab-21"/>
    <property type="match status" value="1"/>
</dbReference>
<evidence type="ECO:0000259" key="1">
    <source>
        <dbReference type="Pfam" id="PF20266"/>
    </source>
</evidence>
<dbReference type="PANTHER" id="PTHR10656:SF69">
    <property type="entry name" value="MAB-21-LIKE HHH_H2TH-LIKE DOMAIN-CONTAINING PROTEIN"/>
    <property type="match status" value="1"/>
</dbReference>
<feature type="domain" description="Mab-21-like HhH/H2TH-like" evidence="1">
    <location>
        <begin position="242"/>
        <end position="328"/>
    </location>
</feature>
<dbReference type="Pfam" id="PF20266">
    <property type="entry name" value="Mab-21_C"/>
    <property type="match status" value="1"/>
</dbReference>
<protein>
    <recommendedName>
        <fullName evidence="1">Mab-21-like HhH/H2TH-like domain-containing protein</fullName>
    </recommendedName>
</protein>
<dbReference type="Gene3D" id="1.10.1410.40">
    <property type="match status" value="1"/>
</dbReference>